<dbReference type="EMBL" id="QVOD01000064">
    <property type="protein sequence ID" value="RFT62662.1"/>
    <property type="molecule type" value="Genomic_DNA"/>
</dbReference>
<accession>A0A090YSE1</accession>
<dbReference type="CDD" id="cd04301">
    <property type="entry name" value="NAT_SF"/>
    <property type="match status" value="1"/>
</dbReference>
<feature type="domain" description="N-acetyltransferase" evidence="1">
    <location>
        <begin position="4"/>
        <end position="179"/>
    </location>
</feature>
<name>A0A090YSE1_9BACI</name>
<dbReference type="Gene3D" id="3.40.630.30">
    <property type="match status" value="1"/>
</dbReference>
<evidence type="ECO:0000313" key="2">
    <source>
        <dbReference type="EMBL" id="KFN01350.1"/>
    </source>
</evidence>
<dbReference type="Proteomes" id="UP000264294">
    <property type="component" value="Unassembled WGS sequence"/>
</dbReference>
<dbReference type="PROSITE" id="PS51186">
    <property type="entry name" value="GNAT"/>
    <property type="match status" value="1"/>
</dbReference>
<dbReference type="Proteomes" id="UP000029389">
    <property type="component" value="Unassembled WGS sequence"/>
</dbReference>
<evidence type="ECO:0000313" key="5">
    <source>
        <dbReference type="Proteomes" id="UP000264294"/>
    </source>
</evidence>
<sequence>MYNLEVRRPNAKDRDELHVFFRTVITDTYAKEGLLELMDDIENEIETKKRYLQSDFDSNGKNRYFLLAINKAYDKIIGTIEIGPASTVINSCTGGVLKDLYEIGTVFVLPEYQRKGIGSLLLNAMLFTLLGKGIMEFCLDSGYKNAQKIWQSKFGEPNYLLKDYWSKSNHHMIWRKSIRDLSISFKS</sequence>
<dbReference type="Pfam" id="PF00583">
    <property type="entry name" value="Acetyltransf_1"/>
    <property type="match status" value="1"/>
</dbReference>
<dbReference type="EMBL" id="JMQC01000008">
    <property type="protein sequence ID" value="KFN01350.1"/>
    <property type="molecule type" value="Genomic_DNA"/>
</dbReference>
<dbReference type="SUPFAM" id="SSF55729">
    <property type="entry name" value="Acyl-CoA N-acyltransferases (Nat)"/>
    <property type="match status" value="1"/>
</dbReference>
<reference evidence="3 5" key="2">
    <citation type="submission" date="2018-08" db="EMBL/GenBank/DDBJ databases">
        <title>Bacillus clarus sp. nov. strain PS00077A.</title>
        <authorList>
            <person name="Mendez Acevedo M."/>
            <person name="Carroll L."/>
            <person name="Mukherjee M."/>
            <person name="Wiedmann M."/>
            <person name="Kovac J."/>
        </authorList>
    </citation>
    <scope>NUCLEOTIDE SEQUENCE [LARGE SCALE GENOMIC DNA]</scope>
    <source>
        <strain evidence="3 5">PS00077A</strain>
    </source>
</reference>
<proteinExistence type="predicted"/>
<protein>
    <submittedName>
        <fullName evidence="2">Acetyltransferase family protein</fullName>
    </submittedName>
    <submittedName>
        <fullName evidence="3">N-acetyltransferase</fullName>
    </submittedName>
</protein>
<keyword evidence="2" id="KW-0808">Transferase</keyword>
<evidence type="ECO:0000313" key="4">
    <source>
        <dbReference type="Proteomes" id="UP000029389"/>
    </source>
</evidence>
<organism evidence="2 4">
    <name type="scientific">Bacillus clarus</name>
    <dbReference type="NCBI Taxonomy" id="2338372"/>
    <lineage>
        <taxon>Bacteria</taxon>
        <taxon>Bacillati</taxon>
        <taxon>Bacillota</taxon>
        <taxon>Bacilli</taxon>
        <taxon>Bacillales</taxon>
        <taxon>Bacillaceae</taxon>
        <taxon>Bacillus</taxon>
        <taxon>Bacillus cereus group</taxon>
    </lineage>
</organism>
<dbReference type="AlphaFoldDB" id="A0A090YSE1"/>
<evidence type="ECO:0000259" key="1">
    <source>
        <dbReference type="PROSITE" id="PS51186"/>
    </source>
</evidence>
<keyword evidence="5" id="KW-1185">Reference proteome</keyword>
<evidence type="ECO:0000313" key="3">
    <source>
        <dbReference type="EMBL" id="RFT62662.1"/>
    </source>
</evidence>
<dbReference type="RefSeq" id="WP_042983817.1">
    <property type="nucleotide sequence ID" value="NZ_JMQC01000008.1"/>
</dbReference>
<gene>
    <name evidence="3" type="ORF">D0U04_27550</name>
    <name evidence="2" type="ORF">DJ93_5046</name>
</gene>
<dbReference type="GO" id="GO:0016747">
    <property type="term" value="F:acyltransferase activity, transferring groups other than amino-acyl groups"/>
    <property type="evidence" value="ECO:0007669"/>
    <property type="project" value="InterPro"/>
</dbReference>
<dbReference type="PATRIC" id="fig|1405.8.peg.5199"/>
<reference evidence="2 4" key="1">
    <citation type="submission" date="2014-04" db="EMBL/GenBank/DDBJ databases">
        <authorList>
            <person name="Bishop-Lilly K.A."/>
            <person name="Broomall S.M."/>
            <person name="Chain P.S."/>
            <person name="Chertkov O."/>
            <person name="Coyne S.R."/>
            <person name="Daligault H.E."/>
            <person name="Davenport K.W."/>
            <person name="Erkkila T."/>
            <person name="Frey K.G."/>
            <person name="Gibbons H.S."/>
            <person name="Gu W."/>
            <person name="Jaissle J."/>
            <person name="Johnson S.L."/>
            <person name="Koroleva G.I."/>
            <person name="Ladner J.T."/>
            <person name="Lo C.-C."/>
            <person name="Minogue T.D."/>
            <person name="Munk C."/>
            <person name="Palacios G.F."/>
            <person name="Redden C.L."/>
            <person name="Rosenzweig C.N."/>
            <person name="Scholz M.B."/>
            <person name="Teshima H."/>
            <person name="Xu Y."/>
        </authorList>
    </citation>
    <scope>NUCLEOTIDE SEQUENCE [LARGE SCALE GENOMIC DNA]</scope>
    <source>
        <strain evidence="2 4">BHP</strain>
    </source>
</reference>
<dbReference type="InterPro" id="IPR016181">
    <property type="entry name" value="Acyl_CoA_acyltransferase"/>
</dbReference>
<dbReference type="InterPro" id="IPR000182">
    <property type="entry name" value="GNAT_dom"/>
</dbReference>
<comment type="caution">
    <text evidence="2">The sequence shown here is derived from an EMBL/GenBank/DDBJ whole genome shotgun (WGS) entry which is preliminary data.</text>
</comment>